<gene>
    <name evidence="1" type="ORF">EWM57_19635</name>
</gene>
<dbReference type="PROSITE" id="PS51257">
    <property type="entry name" value="PROKAR_LIPOPROTEIN"/>
    <property type="match status" value="1"/>
</dbReference>
<dbReference type="OrthoDB" id="5522116at2"/>
<protein>
    <recommendedName>
        <fullName evidence="3">Lipoprotein</fullName>
    </recommendedName>
</protein>
<dbReference type="Proteomes" id="UP000294155">
    <property type="component" value="Unassembled WGS sequence"/>
</dbReference>
<evidence type="ECO:0000313" key="1">
    <source>
        <dbReference type="EMBL" id="RYU75625.1"/>
    </source>
</evidence>
<sequence>MISAKTILASVLATSLLTGCDREKDAPAPSQDYLVFGWYHGFCRGESCIEIFKIDKAARQLYEDRKDGYPSSEAPYDGRYELLPATQYAQVRQLPQQVPAQLLTQPVGIIGQHDFTDGGGYYVEINENGQRKFWLIDRQKENIPTYLYPFVDELAAKINALQ</sequence>
<reference evidence="1 2" key="1">
    <citation type="submission" date="2019-02" db="EMBL/GenBank/DDBJ databases">
        <title>Bacterial novel species isolated from soil.</title>
        <authorList>
            <person name="Jung H.-Y."/>
        </authorList>
    </citation>
    <scope>NUCLEOTIDE SEQUENCE [LARGE SCALE GENOMIC DNA]</scope>
    <source>
        <strain evidence="1 2">1-3-3-3</strain>
    </source>
</reference>
<dbReference type="EMBL" id="SEWE01000066">
    <property type="protein sequence ID" value="RYU75625.1"/>
    <property type="molecule type" value="Genomic_DNA"/>
</dbReference>
<dbReference type="RefSeq" id="WP_129923013.1">
    <property type="nucleotide sequence ID" value="NZ_SEWE01000066.1"/>
</dbReference>
<keyword evidence="2" id="KW-1185">Reference proteome</keyword>
<name>A0A4V1ZA87_9BACT</name>
<comment type="caution">
    <text evidence="1">The sequence shown here is derived from an EMBL/GenBank/DDBJ whole genome shotgun (WGS) entry which is preliminary data.</text>
</comment>
<evidence type="ECO:0008006" key="3">
    <source>
        <dbReference type="Google" id="ProtNLM"/>
    </source>
</evidence>
<accession>A0A4V1ZA87</accession>
<organism evidence="1 2">
    <name type="scientific">Hymenobacter persicinus</name>
    <dbReference type="NCBI Taxonomy" id="2025506"/>
    <lineage>
        <taxon>Bacteria</taxon>
        <taxon>Pseudomonadati</taxon>
        <taxon>Bacteroidota</taxon>
        <taxon>Cytophagia</taxon>
        <taxon>Cytophagales</taxon>
        <taxon>Hymenobacteraceae</taxon>
        <taxon>Hymenobacter</taxon>
    </lineage>
</organism>
<evidence type="ECO:0000313" key="2">
    <source>
        <dbReference type="Proteomes" id="UP000294155"/>
    </source>
</evidence>
<dbReference type="AlphaFoldDB" id="A0A4V1ZA87"/>
<proteinExistence type="predicted"/>